<dbReference type="InterPro" id="IPR005325">
    <property type="entry name" value="DUF308_memb"/>
</dbReference>
<reference evidence="2" key="1">
    <citation type="submission" date="2022-11" db="EMBL/GenBank/DDBJ databases">
        <title>Marilongibacter aestuarii gen. nov., sp. nov., isolated from tidal flat sediment.</title>
        <authorList>
            <person name="Jiayan W."/>
        </authorList>
    </citation>
    <scope>NUCLEOTIDE SEQUENCE</scope>
    <source>
        <strain evidence="2">Z1-6</strain>
    </source>
</reference>
<dbReference type="PANTHER" id="PTHR34989:SF1">
    <property type="entry name" value="PROTEIN HDED"/>
    <property type="match status" value="1"/>
</dbReference>
<keyword evidence="1" id="KW-0812">Transmembrane</keyword>
<dbReference type="PANTHER" id="PTHR34989">
    <property type="entry name" value="PROTEIN HDED"/>
    <property type="match status" value="1"/>
</dbReference>
<keyword evidence="1" id="KW-1133">Transmembrane helix</keyword>
<feature type="transmembrane region" description="Helical" evidence="1">
    <location>
        <begin position="163"/>
        <end position="183"/>
    </location>
</feature>
<gene>
    <name evidence="2" type="ORF">OU798_22605</name>
</gene>
<proteinExistence type="predicted"/>
<feature type="transmembrane region" description="Helical" evidence="1">
    <location>
        <begin position="44"/>
        <end position="62"/>
    </location>
</feature>
<feature type="transmembrane region" description="Helical" evidence="1">
    <location>
        <begin position="74"/>
        <end position="93"/>
    </location>
</feature>
<keyword evidence="1" id="KW-0472">Membrane</keyword>
<dbReference type="EMBL" id="JAPOHD010000067">
    <property type="protein sequence ID" value="MCY1723157.1"/>
    <property type="molecule type" value="Genomic_DNA"/>
</dbReference>
<dbReference type="Pfam" id="PF03729">
    <property type="entry name" value="DUF308"/>
    <property type="match status" value="3"/>
</dbReference>
<keyword evidence="3" id="KW-1185">Reference proteome</keyword>
<dbReference type="AlphaFoldDB" id="A0A9X3FB74"/>
<dbReference type="GO" id="GO:0005886">
    <property type="term" value="C:plasma membrane"/>
    <property type="evidence" value="ECO:0007669"/>
    <property type="project" value="TreeGrafter"/>
</dbReference>
<evidence type="ECO:0000313" key="3">
    <source>
        <dbReference type="Proteomes" id="UP001145087"/>
    </source>
</evidence>
<evidence type="ECO:0000256" key="1">
    <source>
        <dbReference type="SAM" id="Phobius"/>
    </source>
</evidence>
<comment type="caution">
    <text evidence="2">The sequence shown here is derived from an EMBL/GenBank/DDBJ whole genome shotgun (WGS) entry which is preliminary data.</text>
</comment>
<accession>A0A9X3FB74</accession>
<sequence length="198" mass="22022">MNNIENDTTRKFAEGMWKLIMARGVVLFFVGLILLLFPTATLTTLIFIMGVYWLIEGIATMYNTIQRRNLYNYWWWGFVTGGLGILAGVIVLAKPFSTTVLTTSFLIIFLGVIALLNGISGIVTAIRLNKLQQGGRSGMWRGIFSLILGILLISSPFSSALVFIKIIGSFSLFAGLITIALALRVKKRAKEFEEQNTF</sequence>
<feature type="transmembrane region" description="Helical" evidence="1">
    <location>
        <begin position="138"/>
        <end position="157"/>
    </location>
</feature>
<dbReference type="RefSeq" id="WP_343335483.1">
    <property type="nucleotide sequence ID" value="NZ_JAPOHD010000067.1"/>
</dbReference>
<dbReference type="Proteomes" id="UP001145087">
    <property type="component" value="Unassembled WGS sequence"/>
</dbReference>
<feature type="transmembrane region" description="Helical" evidence="1">
    <location>
        <begin position="105"/>
        <end position="126"/>
    </location>
</feature>
<evidence type="ECO:0000313" key="2">
    <source>
        <dbReference type="EMBL" id="MCY1723157.1"/>
    </source>
</evidence>
<name>A0A9X3FB74_9BACT</name>
<dbReference type="InterPro" id="IPR052712">
    <property type="entry name" value="Acid_resist_chaperone_HdeD"/>
</dbReference>
<feature type="transmembrane region" description="Helical" evidence="1">
    <location>
        <begin position="20"/>
        <end position="38"/>
    </location>
</feature>
<protein>
    <submittedName>
        <fullName evidence="2">DUF308 domain-containing protein</fullName>
    </submittedName>
</protein>
<organism evidence="2 3">
    <name type="scientific">Draconibacterium aestuarii</name>
    <dbReference type="NCBI Taxonomy" id="2998507"/>
    <lineage>
        <taxon>Bacteria</taxon>
        <taxon>Pseudomonadati</taxon>
        <taxon>Bacteroidota</taxon>
        <taxon>Bacteroidia</taxon>
        <taxon>Marinilabiliales</taxon>
        <taxon>Prolixibacteraceae</taxon>
        <taxon>Draconibacterium</taxon>
    </lineage>
</organism>